<dbReference type="GO" id="GO:0008081">
    <property type="term" value="F:phosphoric diester hydrolase activity"/>
    <property type="evidence" value="ECO:0007669"/>
    <property type="project" value="InterPro"/>
</dbReference>
<dbReference type="RefSeq" id="WP_036716639.1">
    <property type="nucleotide sequence ID" value="NZ_JRKS01000004.1"/>
</dbReference>
<organism evidence="2 3">
    <name type="scientific">Paracoccus sphaerophysae</name>
    <dbReference type="NCBI Taxonomy" id="690417"/>
    <lineage>
        <taxon>Bacteria</taxon>
        <taxon>Pseudomonadati</taxon>
        <taxon>Pseudomonadota</taxon>
        <taxon>Alphaproteobacteria</taxon>
        <taxon>Rhodobacterales</taxon>
        <taxon>Paracoccaceae</taxon>
        <taxon>Paracoccus</taxon>
    </lineage>
</organism>
<keyword evidence="3" id="KW-1185">Reference proteome</keyword>
<dbReference type="SUPFAM" id="SSF51695">
    <property type="entry name" value="PLC-like phosphodiesterases"/>
    <property type="match status" value="1"/>
</dbReference>
<evidence type="ECO:0000313" key="2">
    <source>
        <dbReference type="EMBL" id="KGJ09139.1"/>
    </source>
</evidence>
<evidence type="ECO:0000259" key="1">
    <source>
        <dbReference type="PROSITE" id="PS51704"/>
    </source>
</evidence>
<reference evidence="2 3" key="2">
    <citation type="submission" date="2014-10" db="EMBL/GenBank/DDBJ databases">
        <title>Paracoccus sanguinis sp. nov., isolated from clinical specimens of New York State patients.</title>
        <authorList>
            <person name="Mingle L.A."/>
            <person name="Cole J.A."/>
            <person name="Lapierre P."/>
            <person name="Musser K.A."/>
        </authorList>
    </citation>
    <scope>NUCLEOTIDE SEQUENCE [LARGE SCALE GENOMIC DNA]</scope>
    <source>
        <strain evidence="2 3">HAMBI 3106</strain>
    </source>
</reference>
<dbReference type="OrthoDB" id="384721at2"/>
<evidence type="ECO:0000313" key="3">
    <source>
        <dbReference type="Proteomes" id="UP000029917"/>
    </source>
</evidence>
<dbReference type="GO" id="GO:0006629">
    <property type="term" value="P:lipid metabolic process"/>
    <property type="evidence" value="ECO:0007669"/>
    <property type="project" value="InterPro"/>
</dbReference>
<dbReference type="PANTHER" id="PTHR46211">
    <property type="entry name" value="GLYCEROPHOSPHORYL DIESTER PHOSPHODIESTERASE"/>
    <property type="match status" value="1"/>
</dbReference>
<protein>
    <submittedName>
        <fullName evidence="2">Phosphodiesterase</fullName>
    </submittedName>
</protein>
<comment type="caution">
    <text evidence="2">The sequence shown here is derived from an EMBL/GenBank/DDBJ whole genome shotgun (WGS) entry which is preliminary data.</text>
</comment>
<dbReference type="Gene3D" id="3.20.20.190">
    <property type="entry name" value="Phosphatidylinositol (PI) phosphodiesterase"/>
    <property type="match status" value="1"/>
</dbReference>
<proteinExistence type="predicted"/>
<reference evidence="2 3" key="1">
    <citation type="submission" date="2014-09" db="EMBL/GenBank/DDBJ databases">
        <authorList>
            <person name="McGinnis J.M."/>
            <person name="Wolfgang W.J."/>
        </authorList>
    </citation>
    <scope>NUCLEOTIDE SEQUENCE [LARGE SCALE GENOMIC DNA]</scope>
    <source>
        <strain evidence="2 3">HAMBI 3106</strain>
    </source>
</reference>
<dbReference type="EMBL" id="JRKS01000004">
    <property type="protein sequence ID" value="KGJ09139.1"/>
    <property type="molecule type" value="Genomic_DNA"/>
</dbReference>
<dbReference type="AlphaFoldDB" id="A0A099FF39"/>
<dbReference type="InterPro" id="IPR017946">
    <property type="entry name" value="PLC-like_Pdiesterase_TIM-brl"/>
</dbReference>
<dbReference type="Pfam" id="PF03009">
    <property type="entry name" value="GDPD"/>
    <property type="match status" value="1"/>
</dbReference>
<accession>A0A099FF39</accession>
<sequence>MLHADFLTRPIAHRGLHGPGVPENAMAAFRAAVAAGHGIELDVQPARDGTPLVFHDHDLARLTGAGGMISALTVAEAGARRLLGTDEGIPTLDSVLDMVAGRVPVLIEIKDQDGALGPQMGGLPDRVADVVRRHLQRHPGAPVAVMSFNPHAAAMVHAAAPEIPVGLTSCAFAADDWPGVPAPRRAELAALAQFDAVGASFISHHHLDLANPAVAALAARGVPVLCWTIRSADHEAAARRVAANITFEGYAP</sequence>
<dbReference type="PANTHER" id="PTHR46211:SF1">
    <property type="entry name" value="GLYCEROPHOSPHODIESTER PHOSPHODIESTERASE, CYTOPLASMIC"/>
    <property type="match status" value="1"/>
</dbReference>
<dbReference type="STRING" id="690417.IC63_02650"/>
<dbReference type="InterPro" id="IPR030395">
    <property type="entry name" value="GP_PDE_dom"/>
</dbReference>
<dbReference type="Proteomes" id="UP000029917">
    <property type="component" value="Unassembled WGS sequence"/>
</dbReference>
<name>A0A099FF39_9RHOB</name>
<feature type="domain" description="GP-PDE" evidence="1">
    <location>
        <begin position="8"/>
        <end position="252"/>
    </location>
</feature>
<dbReference type="PROSITE" id="PS51704">
    <property type="entry name" value="GP_PDE"/>
    <property type="match status" value="1"/>
</dbReference>
<gene>
    <name evidence="2" type="ORF">IC63_02650</name>
</gene>